<evidence type="ECO:0000313" key="1">
    <source>
        <dbReference type="EMBL" id="PSR63585.1"/>
    </source>
</evidence>
<evidence type="ECO:0000313" key="2">
    <source>
        <dbReference type="Proteomes" id="UP000241647"/>
    </source>
</evidence>
<accession>A0A2T2Z748</accession>
<gene>
    <name evidence="1" type="ORF">C8259_13120</name>
</gene>
<sequence length="93" mass="9783">MQQMNRDIGVAGAAAAVSSRGYERERFVDIGQRLPCRDGQCDGDFMSGPVSRGGELGSVTEFGVQFGQLLHTESALLIQGVSECGQMVGKGCA</sequence>
<name>A0A2T2Z748_9NOCA</name>
<dbReference type="EMBL" id="PYHS01000005">
    <property type="protein sequence ID" value="PSR63585.1"/>
    <property type="molecule type" value="Genomic_DNA"/>
</dbReference>
<proteinExistence type="predicted"/>
<comment type="caution">
    <text evidence="1">The sequence shown here is derived from an EMBL/GenBank/DDBJ whole genome shotgun (WGS) entry which is preliminary data.</text>
</comment>
<organism evidence="1 2">
    <name type="scientific">Nocardia nova</name>
    <dbReference type="NCBI Taxonomy" id="37330"/>
    <lineage>
        <taxon>Bacteria</taxon>
        <taxon>Bacillati</taxon>
        <taxon>Actinomycetota</taxon>
        <taxon>Actinomycetes</taxon>
        <taxon>Mycobacteriales</taxon>
        <taxon>Nocardiaceae</taxon>
        <taxon>Nocardia</taxon>
    </lineage>
</organism>
<dbReference type="Proteomes" id="UP000241647">
    <property type="component" value="Unassembled WGS sequence"/>
</dbReference>
<protein>
    <submittedName>
        <fullName evidence="1">Uncharacterized protein</fullName>
    </submittedName>
</protein>
<reference evidence="1 2" key="1">
    <citation type="submission" date="2018-02" db="EMBL/GenBank/DDBJ databases">
        <title>8 Nocardia nova and 1 Nocardia cyriacigeorgica strain used for evolution to TMP-SMX.</title>
        <authorList>
            <person name="Mehta H."/>
            <person name="Weng J."/>
            <person name="Shamoo Y."/>
        </authorList>
    </citation>
    <scope>NUCLEOTIDE SEQUENCE [LARGE SCALE GENOMIC DNA]</scope>
    <source>
        <strain evidence="1 2">ATCC 33727</strain>
    </source>
</reference>
<dbReference type="AlphaFoldDB" id="A0A2T2Z748"/>